<feature type="coiled-coil region" evidence="1">
    <location>
        <begin position="39"/>
        <end position="66"/>
    </location>
</feature>
<dbReference type="AlphaFoldDB" id="A0A6C0B3J0"/>
<protein>
    <submittedName>
        <fullName evidence="2">Uncharacterized protein</fullName>
    </submittedName>
</protein>
<evidence type="ECO:0000256" key="1">
    <source>
        <dbReference type="SAM" id="Coils"/>
    </source>
</evidence>
<evidence type="ECO:0000313" key="2">
    <source>
        <dbReference type="EMBL" id="QHS86632.1"/>
    </source>
</evidence>
<accession>A0A6C0B3J0</accession>
<keyword evidence="1" id="KW-0175">Coiled coil</keyword>
<reference evidence="2" key="1">
    <citation type="journal article" date="2020" name="Nature">
        <title>Giant virus diversity and host interactions through global metagenomics.</title>
        <authorList>
            <person name="Schulz F."/>
            <person name="Roux S."/>
            <person name="Paez-Espino D."/>
            <person name="Jungbluth S."/>
            <person name="Walsh D.A."/>
            <person name="Denef V.J."/>
            <person name="McMahon K.D."/>
            <person name="Konstantinidis K.T."/>
            <person name="Eloe-Fadrosh E.A."/>
            <person name="Kyrpides N.C."/>
            <person name="Woyke T."/>
        </authorList>
    </citation>
    <scope>NUCLEOTIDE SEQUENCE</scope>
    <source>
        <strain evidence="2">GVMAG-M-3300009422-16</strain>
    </source>
</reference>
<name>A0A6C0B3J0_9ZZZZ</name>
<sequence length="154" mass="18173">MSKQLTRGNTGSLHKVKKNLDHLKYKSRKLGEHINNIVINETVEEKKAYEKALRRYTDKMNAVLAKDEIKDKLEEKYKCEEEIYTIFDKVKKTYTKAVKTIMNQPLSKKEKEVKINKLQNKIQNALINDEDKKILSIIKEQMSNLPYNNIRMLC</sequence>
<organism evidence="2">
    <name type="scientific">viral metagenome</name>
    <dbReference type="NCBI Taxonomy" id="1070528"/>
    <lineage>
        <taxon>unclassified sequences</taxon>
        <taxon>metagenomes</taxon>
        <taxon>organismal metagenomes</taxon>
    </lineage>
</organism>
<proteinExistence type="predicted"/>
<dbReference type="EMBL" id="MN739059">
    <property type="protein sequence ID" value="QHS86632.1"/>
    <property type="molecule type" value="Genomic_DNA"/>
</dbReference>